<dbReference type="OrthoDB" id="9801152at2"/>
<dbReference type="HAMAP" id="MF_00252">
    <property type="entry name" value="Lys_tRNA_synth_class2"/>
    <property type="match status" value="1"/>
</dbReference>
<dbReference type="FunFam" id="2.40.50.140:FF:000024">
    <property type="entry name" value="Lysine--tRNA ligase"/>
    <property type="match status" value="1"/>
</dbReference>
<dbReference type="EC" id="6.1.1.6" evidence="10"/>
<dbReference type="GO" id="GO:0006430">
    <property type="term" value="P:lysyl-tRNA aminoacylation"/>
    <property type="evidence" value="ECO:0007669"/>
    <property type="project" value="UniProtKB-UniRule"/>
</dbReference>
<dbReference type="SUPFAM" id="SSF55681">
    <property type="entry name" value="Class II aaRS and biotin synthetases"/>
    <property type="match status" value="1"/>
</dbReference>
<sequence length="502" mass="57936">MKDNMERNFSEQERVRREKYNDLVSKGRDPFINTVFDRTHTTTQLNEQFNKFSKEELQTKQTTKISTAGRIRLFREAGKKAIFANIQDQYGMIQIYTRQDELGDAEFEFFKDLDLGDIIGVTGSMMKTDHGELTIRVESFKLLSKALKPLPDKHSGIADIEERYRRRYVDLIVNPETRQTFIDRNKVIRTIQSTLDSKGYMEVETPILHQLRGGAAAKPFATHYNALDSEFYLRIAPELHLKRCIVGGFEGVYEIGRLFRNEGMSTRHNPEFTTIEIYVAYKNMDFVMNLCEELIRESAKAVNGKTTLTYGGHKLDLGKPFKKWHMVDAIKEITGVDFWKPMSYEEAKKIAKEKGVEVEKHQFSVGHIINLFFEEFVESTIIDPTFIYGHPREISPLAKLNEQDSRFTDRFELFIINREYANAFSELNNPIDQYERFLDQIKEAEAGNDEASDMDIDFVEALEYGMPPTAGIGIGIDRLVMLLTGAESIKDVILFPQMKPRG</sequence>
<comment type="subunit">
    <text evidence="2 10">Homodimer.</text>
</comment>
<keyword evidence="3 10" id="KW-0436">Ligase</keyword>
<evidence type="ECO:0000256" key="5">
    <source>
        <dbReference type="ARBA" id="ARBA00022741"/>
    </source>
</evidence>
<keyword evidence="6 10" id="KW-0067">ATP-binding</keyword>
<gene>
    <name evidence="10 13" type="primary">lysS</name>
    <name evidence="13" type="ORF">SCLAR_v1c00180</name>
</gene>
<dbReference type="Proteomes" id="UP000231179">
    <property type="component" value="Chromosome"/>
</dbReference>
<dbReference type="GO" id="GO:0000049">
    <property type="term" value="F:tRNA binding"/>
    <property type="evidence" value="ECO:0007669"/>
    <property type="project" value="TreeGrafter"/>
</dbReference>
<dbReference type="GO" id="GO:0000287">
    <property type="term" value="F:magnesium ion binding"/>
    <property type="evidence" value="ECO:0007669"/>
    <property type="project" value="UniProtKB-UniRule"/>
</dbReference>
<dbReference type="InterPro" id="IPR044136">
    <property type="entry name" value="Lys-tRNA-ligase_II_N"/>
</dbReference>
<evidence type="ECO:0000256" key="11">
    <source>
        <dbReference type="RuleBase" id="RU000336"/>
    </source>
</evidence>
<dbReference type="RefSeq" id="WP_100253918.1">
    <property type="nucleotide sequence ID" value="NZ_CP015819.1"/>
</dbReference>
<dbReference type="InterPro" id="IPR045864">
    <property type="entry name" value="aa-tRNA-synth_II/BPL/LPL"/>
</dbReference>
<comment type="subcellular location">
    <subcellularLocation>
        <location evidence="10">Cytoplasm</location>
    </subcellularLocation>
</comment>
<dbReference type="AlphaFoldDB" id="A0A1Y0KZH7"/>
<evidence type="ECO:0000256" key="2">
    <source>
        <dbReference type="ARBA" id="ARBA00011738"/>
    </source>
</evidence>
<proteinExistence type="inferred from homology"/>
<evidence type="ECO:0000256" key="8">
    <source>
        <dbReference type="ARBA" id="ARBA00023146"/>
    </source>
</evidence>
<evidence type="ECO:0000313" key="13">
    <source>
        <dbReference type="EMBL" id="ATX70355.1"/>
    </source>
</evidence>
<feature type="binding site" evidence="10">
    <location>
        <position position="419"/>
    </location>
    <ligand>
        <name>Mg(2+)</name>
        <dbReference type="ChEBI" id="CHEBI:18420"/>
        <label>1</label>
    </ligand>
</feature>
<dbReference type="Pfam" id="PF00152">
    <property type="entry name" value="tRNA-synt_2"/>
    <property type="match status" value="1"/>
</dbReference>
<dbReference type="PRINTS" id="PR00982">
    <property type="entry name" value="TRNASYNTHLYS"/>
</dbReference>
<evidence type="ECO:0000313" key="14">
    <source>
        <dbReference type="Proteomes" id="UP000231179"/>
    </source>
</evidence>
<dbReference type="CDD" id="cd04322">
    <property type="entry name" value="LysRS_N"/>
    <property type="match status" value="1"/>
</dbReference>
<evidence type="ECO:0000256" key="6">
    <source>
        <dbReference type="ARBA" id="ARBA00022840"/>
    </source>
</evidence>
<dbReference type="PANTHER" id="PTHR42918:SF15">
    <property type="entry name" value="LYSINE--TRNA LIGASE, CHLOROPLASTIC_MITOCHONDRIAL"/>
    <property type="match status" value="1"/>
</dbReference>
<feature type="domain" description="Aminoacyl-transfer RNA synthetases class-II family profile" evidence="12">
    <location>
        <begin position="184"/>
        <end position="500"/>
    </location>
</feature>
<comment type="cofactor">
    <cofactor evidence="10 11">
        <name>Mg(2+)</name>
        <dbReference type="ChEBI" id="CHEBI:18420"/>
    </cofactor>
    <text evidence="10 11">Binds 3 Mg(2+) ions per subunit.</text>
</comment>
<evidence type="ECO:0000256" key="1">
    <source>
        <dbReference type="ARBA" id="ARBA00008226"/>
    </source>
</evidence>
<feature type="binding site" evidence="10">
    <location>
        <position position="412"/>
    </location>
    <ligand>
        <name>Mg(2+)</name>
        <dbReference type="ChEBI" id="CHEBI:18420"/>
        <label>1</label>
    </ligand>
</feature>
<dbReference type="PROSITE" id="PS50862">
    <property type="entry name" value="AA_TRNA_LIGASE_II"/>
    <property type="match status" value="1"/>
</dbReference>
<dbReference type="InterPro" id="IPR018149">
    <property type="entry name" value="Lys-tRNA-synth_II_C"/>
</dbReference>
<feature type="binding site" evidence="10">
    <location>
        <position position="419"/>
    </location>
    <ligand>
        <name>Mg(2+)</name>
        <dbReference type="ChEBI" id="CHEBI:18420"/>
        <label>2</label>
    </ligand>
</feature>
<dbReference type="GO" id="GO:0005829">
    <property type="term" value="C:cytosol"/>
    <property type="evidence" value="ECO:0007669"/>
    <property type="project" value="TreeGrafter"/>
</dbReference>
<name>A0A1Y0KZH7_9MOLU</name>
<keyword evidence="4 10" id="KW-0479">Metal-binding</keyword>
<reference evidence="13 14" key="1">
    <citation type="submission" date="2017-11" db="EMBL/GenBank/DDBJ databases">
        <title>Complete genome sequence of Spiroplasma clarkii CN-5 (DSM 19994).</title>
        <authorList>
            <person name="Tsai Y.-M."/>
            <person name="Chang A."/>
            <person name="Lo W.-S."/>
            <person name="Kuo C.-H."/>
        </authorList>
    </citation>
    <scope>NUCLEOTIDE SEQUENCE [LARGE SCALE GENOMIC DNA]</scope>
    <source>
        <strain evidence="13 14">CN-5</strain>
    </source>
</reference>
<dbReference type="GO" id="GO:0004824">
    <property type="term" value="F:lysine-tRNA ligase activity"/>
    <property type="evidence" value="ECO:0007669"/>
    <property type="project" value="UniProtKB-UniRule"/>
</dbReference>
<evidence type="ECO:0000256" key="7">
    <source>
        <dbReference type="ARBA" id="ARBA00022917"/>
    </source>
</evidence>
<dbReference type="Pfam" id="PF01336">
    <property type="entry name" value="tRNA_anti-codon"/>
    <property type="match status" value="1"/>
</dbReference>
<keyword evidence="8 10" id="KW-0030">Aminoacyl-tRNA synthetase</keyword>
<dbReference type="InterPro" id="IPR012340">
    <property type="entry name" value="NA-bd_OB-fold"/>
</dbReference>
<dbReference type="Gene3D" id="3.30.930.10">
    <property type="entry name" value="Bira Bifunctional Protein, Domain 2"/>
    <property type="match status" value="1"/>
</dbReference>
<evidence type="ECO:0000259" key="12">
    <source>
        <dbReference type="PROSITE" id="PS50862"/>
    </source>
</evidence>
<dbReference type="InterPro" id="IPR006195">
    <property type="entry name" value="aa-tRNA-synth_II"/>
</dbReference>
<keyword evidence="10 11" id="KW-0460">Magnesium</keyword>
<dbReference type="EMBL" id="CP024870">
    <property type="protein sequence ID" value="ATX70355.1"/>
    <property type="molecule type" value="Genomic_DNA"/>
</dbReference>
<evidence type="ECO:0000256" key="3">
    <source>
        <dbReference type="ARBA" id="ARBA00022598"/>
    </source>
</evidence>
<dbReference type="NCBIfam" id="NF001756">
    <property type="entry name" value="PRK00484.1"/>
    <property type="match status" value="1"/>
</dbReference>
<keyword evidence="10" id="KW-0963">Cytoplasm</keyword>
<evidence type="ECO:0000256" key="9">
    <source>
        <dbReference type="ARBA" id="ARBA00048573"/>
    </source>
</evidence>
<dbReference type="NCBIfam" id="TIGR00499">
    <property type="entry name" value="lysS_bact"/>
    <property type="match status" value="1"/>
</dbReference>
<comment type="catalytic activity">
    <reaction evidence="9 10 11">
        <text>tRNA(Lys) + L-lysine + ATP = L-lysyl-tRNA(Lys) + AMP + diphosphate</text>
        <dbReference type="Rhea" id="RHEA:20792"/>
        <dbReference type="Rhea" id="RHEA-COMP:9696"/>
        <dbReference type="Rhea" id="RHEA-COMP:9697"/>
        <dbReference type="ChEBI" id="CHEBI:30616"/>
        <dbReference type="ChEBI" id="CHEBI:32551"/>
        <dbReference type="ChEBI" id="CHEBI:33019"/>
        <dbReference type="ChEBI" id="CHEBI:78442"/>
        <dbReference type="ChEBI" id="CHEBI:78529"/>
        <dbReference type="ChEBI" id="CHEBI:456215"/>
        <dbReference type="EC" id="6.1.1.6"/>
    </reaction>
</comment>
<keyword evidence="5 10" id="KW-0547">Nucleotide-binding</keyword>
<dbReference type="InterPro" id="IPR004365">
    <property type="entry name" value="NA-bd_OB_tRNA"/>
</dbReference>
<accession>A0A1Y0KZH7</accession>
<evidence type="ECO:0000256" key="4">
    <source>
        <dbReference type="ARBA" id="ARBA00022723"/>
    </source>
</evidence>
<dbReference type="PANTHER" id="PTHR42918">
    <property type="entry name" value="LYSYL-TRNA SYNTHETASE"/>
    <property type="match status" value="1"/>
</dbReference>
<keyword evidence="7 10" id="KW-0648">Protein biosynthesis</keyword>
<dbReference type="CDD" id="cd00775">
    <property type="entry name" value="LysRS_core"/>
    <property type="match status" value="1"/>
</dbReference>
<dbReference type="Gene3D" id="2.40.50.140">
    <property type="entry name" value="Nucleic acid-binding proteins"/>
    <property type="match status" value="1"/>
</dbReference>
<comment type="similarity">
    <text evidence="1 10">Belongs to the class-II aminoacyl-tRNA synthetase family.</text>
</comment>
<protein>
    <recommendedName>
        <fullName evidence="10">Lysine--tRNA ligase</fullName>
        <ecNumber evidence="10">6.1.1.6</ecNumber>
    </recommendedName>
    <alternativeName>
        <fullName evidence="10">Lysyl-tRNA synthetase</fullName>
        <shortName evidence="10">LysRS</shortName>
    </alternativeName>
</protein>
<organism evidence="13 14">
    <name type="scientific">Spiroplasma clarkii</name>
    <dbReference type="NCBI Taxonomy" id="2139"/>
    <lineage>
        <taxon>Bacteria</taxon>
        <taxon>Bacillati</taxon>
        <taxon>Mycoplasmatota</taxon>
        <taxon>Mollicutes</taxon>
        <taxon>Entomoplasmatales</taxon>
        <taxon>Spiroplasmataceae</taxon>
        <taxon>Spiroplasma</taxon>
    </lineage>
</organism>
<evidence type="ECO:0000256" key="10">
    <source>
        <dbReference type="HAMAP-Rule" id="MF_00252"/>
    </source>
</evidence>
<dbReference type="InterPro" id="IPR004364">
    <property type="entry name" value="Aa-tRNA-synt_II"/>
</dbReference>
<keyword evidence="14" id="KW-1185">Reference proteome</keyword>
<dbReference type="KEGG" id="scla:SCLARK_00101"/>
<dbReference type="GO" id="GO:0005524">
    <property type="term" value="F:ATP binding"/>
    <property type="evidence" value="ECO:0007669"/>
    <property type="project" value="UniProtKB-UniRule"/>
</dbReference>
<dbReference type="InterPro" id="IPR002313">
    <property type="entry name" value="Lys-tRNA-ligase_II"/>
</dbReference>
<dbReference type="SUPFAM" id="SSF50249">
    <property type="entry name" value="Nucleic acid-binding proteins"/>
    <property type="match status" value="1"/>
</dbReference>